<organism evidence="3 4">
    <name type="scientific">Thyridium curvatum</name>
    <dbReference type="NCBI Taxonomy" id="1093900"/>
    <lineage>
        <taxon>Eukaryota</taxon>
        <taxon>Fungi</taxon>
        <taxon>Dikarya</taxon>
        <taxon>Ascomycota</taxon>
        <taxon>Pezizomycotina</taxon>
        <taxon>Sordariomycetes</taxon>
        <taxon>Sordariomycetidae</taxon>
        <taxon>Thyridiales</taxon>
        <taxon>Thyridiaceae</taxon>
        <taxon>Thyridium</taxon>
    </lineage>
</organism>
<dbReference type="PROSITE" id="PS50181">
    <property type="entry name" value="FBOX"/>
    <property type="match status" value="1"/>
</dbReference>
<accession>A0A507BHZ6</accession>
<keyword evidence="4" id="KW-1185">Reference proteome</keyword>
<gene>
    <name evidence="3" type="ORF">E0L32_012345</name>
</gene>
<evidence type="ECO:0000256" key="1">
    <source>
        <dbReference type="SAM" id="MobiDB-lite"/>
    </source>
</evidence>
<evidence type="ECO:0000313" key="3">
    <source>
        <dbReference type="EMBL" id="TPX16999.1"/>
    </source>
</evidence>
<dbReference type="GeneID" id="41979792"/>
<evidence type="ECO:0000259" key="2">
    <source>
        <dbReference type="PROSITE" id="PS50181"/>
    </source>
</evidence>
<dbReference type="OrthoDB" id="4194555at2759"/>
<proteinExistence type="predicted"/>
<feature type="compositionally biased region" description="Basic and acidic residues" evidence="1">
    <location>
        <begin position="824"/>
        <end position="834"/>
    </location>
</feature>
<dbReference type="EMBL" id="SKBQ01000158">
    <property type="protein sequence ID" value="TPX16999.1"/>
    <property type="molecule type" value="Genomic_DNA"/>
</dbReference>
<protein>
    <recommendedName>
        <fullName evidence="2">F-box domain-containing protein</fullName>
    </recommendedName>
</protein>
<dbReference type="InParanoid" id="A0A507BHZ6"/>
<dbReference type="AlphaFoldDB" id="A0A507BHZ6"/>
<feature type="region of interest" description="Disordered" evidence="1">
    <location>
        <begin position="603"/>
        <end position="622"/>
    </location>
</feature>
<comment type="caution">
    <text evidence="3">The sequence shown here is derived from an EMBL/GenBank/DDBJ whole genome shotgun (WGS) entry which is preliminary data.</text>
</comment>
<feature type="compositionally biased region" description="Low complexity" evidence="1">
    <location>
        <begin position="608"/>
        <end position="617"/>
    </location>
</feature>
<dbReference type="Proteomes" id="UP000319257">
    <property type="component" value="Unassembled WGS sequence"/>
</dbReference>
<dbReference type="RefSeq" id="XP_030998710.1">
    <property type="nucleotide sequence ID" value="XM_031135175.1"/>
</dbReference>
<feature type="region of interest" description="Disordered" evidence="1">
    <location>
        <begin position="816"/>
        <end position="843"/>
    </location>
</feature>
<sequence length="885" mass="98210">MDDSPAQFIWPPAHSIWLPPLQIGPSAQLIWPKGRLPVELFETIADYLTRKDVQSMRLVCKEFDSKVSQLYFRNVVLRFRPGILDSTDPRDDAKQNASLSNASAVVDRGENVFNTFGGYIQSFAFALELSEQDLCRPPMKLNQELIPAPWGFYRWPVDKYVRFGSFEDLEDSADETRGITEALSKLVNLRELGLSCDAGYGYLSGHDCRPTRHHRVFPSSRYEPDPLPPVPVDNTPNRETFLRYRLLKEMALRAGYEADEHKNVIALLLSCEGKPSDWAQKPPEAAIVAAPGGGPQLGDAVVPHSQVKFGDEDFSRSSLLFRDLIPGSLTAMQRQVLLEMMWAQEALIQTLTIAVIDCKVTFSNLTTITIARIPGSLVHLFHRHDFWAACESLEKLSVAVIPDWRVFTKNRDEEFFFNTHISPVTSCKPVFLLLNEFVAALPRLDALHFEWICGGELARGKAQRNRWVLPAPLVLDTSALTRSQVSSAPRELLSLPSVKRLSLKNCWVTPHVFLRVISDMAADHNLTELELETVSMTGCPSGGRSPTIVVPSDPLAPWPLCIPKDLIMLMAAPIDLGRLNDRFENELGGDTLVVVIHPNGDITTATASQPQPSSEDPSPWPLPPNCAVPCPDLLSWAHVLNELTPGRTIEEHFDGEARPKDDDNFAALARGAAAWAGTPRLRSSAGGPALATLLLKNCGYCLVDVEQLDNASWLGRFADPHDAVTGGPELLDALDALDGTQLESEDPLLARVVDVLRPGCEAAVLRRVFGLRLGCLGLLYGAGFVDEMARDGLRRWGVGRFSGGWVLGAARPVEELWPPPPETDADRAAMKKEDDELPPWAADRVEPDVPLWMQARDDDDEDFEDQQGFQQLFQQDMMDPDHPFV</sequence>
<name>A0A507BHZ6_9PEZI</name>
<dbReference type="InterPro" id="IPR001810">
    <property type="entry name" value="F-box_dom"/>
</dbReference>
<reference evidence="3 4" key="1">
    <citation type="submission" date="2019-06" db="EMBL/GenBank/DDBJ databases">
        <title>Draft genome sequence of the filamentous fungus Phialemoniopsis curvata isolated from diesel fuel.</title>
        <authorList>
            <person name="Varaljay V.A."/>
            <person name="Lyon W.J."/>
            <person name="Crouch A.L."/>
            <person name="Drake C.E."/>
            <person name="Hollomon J.M."/>
            <person name="Nadeau L.J."/>
            <person name="Nunn H.S."/>
            <person name="Stevenson B.S."/>
            <person name="Bojanowski C.L."/>
            <person name="Crookes-Goodson W.J."/>
        </authorList>
    </citation>
    <scope>NUCLEOTIDE SEQUENCE [LARGE SCALE GENOMIC DNA]</scope>
    <source>
        <strain evidence="3 4">D216</strain>
    </source>
</reference>
<feature type="domain" description="F-box" evidence="2">
    <location>
        <begin position="30"/>
        <end position="75"/>
    </location>
</feature>
<evidence type="ECO:0000313" key="4">
    <source>
        <dbReference type="Proteomes" id="UP000319257"/>
    </source>
</evidence>